<keyword evidence="10" id="KW-1185">Reference proteome</keyword>
<feature type="transmembrane region" description="Helical" evidence="8">
    <location>
        <begin position="372"/>
        <end position="393"/>
    </location>
</feature>
<evidence type="ECO:0000256" key="8">
    <source>
        <dbReference type="SAM" id="Phobius"/>
    </source>
</evidence>
<comment type="similarity">
    <text evidence="2">Belongs to the chromate ion transporter (CHR) (TC 2.A.51) family.</text>
</comment>
<evidence type="ECO:0000256" key="7">
    <source>
        <dbReference type="SAM" id="MobiDB-lite"/>
    </source>
</evidence>
<feature type="transmembrane region" description="Helical" evidence="8">
    <location>
        <begin position="113"/>
        <end position="132"/>
    </location>
</feature>
<dbReference type="PIRSF" id="PIRSF004810">
    <property type="entry name" value="ChrA"/>
    <property type="match status" value="1"/>
</dbReference>
<dbReference type="AlphaFoldDB" id="K6QD81"/>
<reference evidence="9" key="2">
    <citation type="submission" date="2012-10" db="EMBL/GenBank/DDBJ databases">
        <title>Improved high-quality draft of Thermaerobacter subterraneus C21, DSM 13965.</title>
        <authorList>
            <consortium name="DOE Joint Genome Institute"/>
            <person name="Eisen J."/>
            <person name="Huntemann M."/>
            <person name="Wei C.-L."/>
            <person name="Han J."/>
            <person name="Detter J.C."/>
            <person name="Han C."/>
            <person name="Tapia R."/>
            <person name="Chen A."/>
            <person name="Kyrpides N."/>
            <person name="Mavromatis K."/>
            <person name="Markowitz V."/>
            <person name="Szeto E."/>
            <person name="Ivanova N."/>
            <person name="Mikhailova N."/>
            <person name="Ovchinnikova G."/>
            <person name="Pagani I."/>
            <person name="Pati A."/>
            <person name="Goodwin L."/>
            <person name="Nordberg H.P."/>
            <person name="Cantor M.N."/>
            <person name="Hua S.X."/>
            <person name="Woyke T."/>
            <person name="Eisen J."/>
            <person name="Klenk H.-P."/>
        </authorList>
    </citation>
    <scope>NUCLEOTIDE SEQUENCE [LARGE SCALE GENOMIC DNA]</scope>
    <source>
        <strain evidence="9">DSM 13965</strain>
    </source>
</reference>
<dbReference type="GO" id="GO:0005886">
    <property type="term" value="C:plasma membrane"/>
    <property type="evidence" value="ECO:0007669"/>
    <property type="project" value="UniProtKB-SubCell"/>
</dbReference>
<keyword evidence="3" id="KW-1003">Cell membrane</keyword>
<dbReference type="Proteomes" id="UP000005710">
    <property type="component" value="Unassembled WGS sequence"/>
</dbReference>
<evidence type="ECO:0000313" key="9">
    <source>
        <dbReference type="EMBL" id="EKP94591.1"/>
    </source>
</evidence>
<feature type="region of interest" description="Disordered" evidence="7">
    <location>
        <begin position="143"/>
        <end position="162"/>
    </location>
</feature>
<evidence type="ECO:0000256" key="2">
    <source>
        <dbReference type="ARBA" id="ARBA00005262"/>
    </source>
</evidence>
<name>K6QD81_9FIRM</name>
<dbReference type="PANTHER" id="PTHR33567">
    <property type="entry name" value="CHROMATE ION TRANSPORTER (EUROFUNG)"/>
    <property type="match status" value="1"/>
</dbReference>
<evidence type="ECO:0000256" key="4">
    <source>
        <dbReference type="ARBA" id="ARBA00022692"/>
    </source>
</evidence>
<evidence type="ECO:0000256" key="3">
    <source>
        <dbReference type="ARBA" id="ARBA00022475"/>
    </source>
</evidence>
<protein>
    <submittedName>
        <fullName evidence="9">Chromate transport protein ChrA</fullName>
    </submittedName>
</protein>
<dbReference type="GO" id="GO:0015109">
    <property type="term" value="F:chromate transmembrane transporter activity"/>
    <property type="evidence" value="ECO:0007669"/>
    <property type="project" value="InterPro"/>
</dbReference>
<proteinExistence type="inferred from homology"/>
<dbReference type="InterPro" id="IPR003370">
    <property type="entry name" value="Chromate_transpt"/>
</dbReference>
<comment type="caution">
    <text evidence="9">The sequence shown here is derived from an EMBL/GenBank/DDBJ whole genome shotgun (WGS) entry which is preliminary data.</text>
</comment>
<evidence type="ECO:0000256" key="5">
    <source>
        <dbReference type="ARBA" id="ARBA00022989"/>
    </source>
</evidence>
<dbReference type="PANTHER" id="PTHR33567:SF3">
    <property type="entry name" value="CHROMATE ION TRANSPORTER (EUROFUNG)"/>
    <property type="match status" value="1"/>
</dbReference>
<dbReference type="Pfam" id="PF02417">
    <property type="entry name" value="Chromate_transp"/>
    <property type="match status" value="2"/>
</dbReference>
<evidence type="ECO:0000256" key="6">
    <source>
        <dbReference type="ARBA" id="ARBA00023136"/>
    </source>
</evidence>
<sequence>MGRSSVAEVAAVFLRLGVVAFGGPAAHIAMMQEELVRRRRWLDDRRFLDLLSITNLIPGPNSTELAMHLGMERAGWRGWLAAGACFIVPAAVMVGVLAHAYTVYGRTPVAERLFEGALPVVLAIVVQALWSLGRTVFRPAARPAAAPAGGDRPEPGGRGVPVPVSRRQLATALRAGAAWSGAVRAGATRAAPALAILALYLAGVHELLLLLAAAALGGGAAALRHQPHHQSRQRPPRSTLAVGVLGTAGGPGLGSVLLAAAGTAPVPFSLGTLFLTFLKIGSVLYGSGYVLLAFLQRDFVQRLGWLTERQLLDAIAAGQFTPGPVFTTATFVGYVTGGWAGAAVATVAIFLPAFVFVAAIRPLADRLRRSPVLAAALDGLNVASFALMAGVTWQLARTAVFNLWTAGLFAGALLILGRTRLNSAWLIAAGAATGLFLPR</sequence>
<keyword evidence="6 8" id="KW-0472">Membrane</keyword>
<organism evidence="9 10">
    <name type="scientific">Thermaerobacter subterraneus DSM 13965</name>
    <dbReference type="NCBI Taxonomy" id="867903"/>
    <lineage>
        <taxon>Bacteria</taxon>
        <taxon>Bacillati</taxon>
        <taxon>Bacillota</taxon>
        <taxon>Clostridia</taxon>
        <taxon>Eubacteriales</taxon>
        <taxon>Clostridiales Family XVII. Incertae Sedis</taxon>
        <taxon>Thermaerobacter</taxon>
    </lineage>
</organism>
<dbReference type="EMBL" id="AENY02000003">
    <property type="protein sequence ID" value="EKP94591.1"/>
    <property type="molecule type" value="Genomic_DNA"/>
</dbReference>
<feature type="transmembrane region" description="Helical" evidence="8">
    <location>
        <begin position="273"/>
        <end position="295"/>
    </location>
</feature>
<feature type="transmembrane region" description="Helical" evidence="8">
    <location>
        <begin position="399"/>
        <end position="417"/>
    </location>
</feature>
<dbReference type="RefSeq" id="WP_006904612.1">
    <property type="nucleotide sequence ID" value="NZ_JH976535.1"/>
</dbReference>
<gene>
    <name evidence="9" type="ORF">ThesuDRAFT_02329</name>
</gene>
<keyword evidence="5 8" id="KW-1133">Transmembrane helix</keyword>
<comment type="subcellular location">
    <subcellularLocation>
        <location evidence="1">Cell membrane</location>
        <topology evidence="1">Multi-pass membrane protein</topology>
    </subcellularLocation>
</comment>
<evidence type="ECO:0000313" key="10">
    <source>
        <dbReference type="Proteomes" id="UP000005710"/>
    </source>
</evidence>
<feature type="transmembrane region" description="Helical" evidence="8">
    <location>
        <begin position="194"/>
        <end position="220"/>
    </location>
</feature>
<feature type="transmembrane region" description="Helical" evidence="8">
    <location>
        <begin position="240"/>
        <end position="261"/>
    </location>
</feature>
<evidence type="ECO:0000256" key="1">
    <source>
        <dbReference type="ARBA" id="ARBA00004651"/>
    </source>
</evidence>
<feature type="transmembrane region" description="Helical" evidence="8">
    <location>
        <begin position="79"/>
        <end position="101"/>
    </location>
</feature>
<feature type="transmembrane region" description="Helical" evidence="8">
    <location>
        <begin position="12"/>
        <end position="30"/>
    </location>
</feature>
<feature type="transmembrane region" description="Helical" evidence="8">
    <location>
        <begin position="339"/>
        <end position="360"/>
    </location>
</feature>
<keyword evidence="4 8" id="KW-0812">Transmembrane</keyword>
<dbReference type="HOGENOM" id="CLU_018106_0_0_9"/>
<accession>K6QD81</accession>
<reference evidence="9" key="1">
    <citation type="submission" date="2010-10" db="EMBL/GenBank/DDBJ databases">
        <authorList>
            <consortium name="US DOE Joint Genome Institute (JGI-PGF)"/>
            <person name="Lucas S."/>
            <person name="Copeland A."/>
            <person name="Lapidus A."/>
            <person name="Bruce D."/>
            <person name="Goodwin L."/>
            <person name="Pitluck S."/>
            <person name="Kyrpides N."/>
            <person name="Mavromatis K."/>
            <person name="Detter J.C."/>
            <person name="Han C."/>
            <person name="Land M."/>
            <person name="Hauser L."/>
            <person name="Markowitz V."/>
            <person name="Cheng J.-F."/>
            <person name="Hugenholtz P."/>
            <person name="Woyke T."/>
            <person name="Wu D."/>
            <person name="Pukall R."/>
            <person name="Wahrenburg C."/>
            <person name="Brambilla E."/>
            <person name="Klenk H.-P."/>
            <person name="Eisen J.A."/>
        </authorList>
    </citation>
    <scope>NUCLEOTIDE SEQUENCE [LARGE SCALE GENOMIC DNA]</scope>
    <source>
        <strain evidence="9">DSM 13965</strain>
    </source>
</reference>
<dbReference type="InterPro" id="IPR014047">
    <property type="entry name" value="Chr_Tranpt_l_chain"/>
</dbReference>
<dbReference type="eggNOG" id="COG2059">
    <property type="taxonomic scope" value="Bacteria"/>
</dbReference>
<dbReference type="OrthoDB" id="9788907at2"/>